<keyword evidence="2" id="KW-1003">Cell membrane</keyword>
<dbReference type="PATRIC" id="fig|1227271.3.peg.1960"/>
<feature type="transmembrane region" description="Helical" evidence="6">
    <location>
        <begin position="12"/>
        <end position="36"/>
    </location>
</feature>
<keyword evidence="5 6" id="KW-0472">Membrane</keyword>
<dbReference type="InterPro" id="IPR050250">
    <property type="entry name" value="Macrolide_Exporter_MacB"/>
</dbReference>
<feature type="transmembrane region" description="Helical" evidence="6">
    <location>
        <begin position="364"/>
        <end position="389"/>
    </location>
</feature>
<feature type="domain" description="ABC3 transporter permease C-terminal" evidence="7">
    <location>
        <begin position="277"/>
        <end position="393"/>
    </location>
</feature>
<evidence type="ECO:0000259" key="7">
    <source>
        <dbReference type="Pfam" id="PF02687"/>
    </source>
</evidence>
<comment type="subcellular location">
    <subcellularLocation>
        <location evidence="1">Cell membrane</location>
        <topology evidence="1">Multi-pass membrane protein</topology>
    </subcellularLocation>
</comment>
<keyword evidence="4 6" id="KW-1133">Transmembrane helix</keyword>
<feature type="transmembrane region" description="Helical" evidence="6">
    <location>
        <begin position="666"/>
        <end position="690"/>
    </location>
</feature>
<evidence type="ECO:0000313" key="9">
    <source>
        <dbReference type="EMBL" id="ERJ63954.1"/>
    </source>
</evidence>
<evidence type="ECO:0000259" key="8">
    <source>
        <dbReference type="Pfam" id="PF12704"/>
    </source>
</evidence>
<evidence type="ECO:0000256" key="2">
    <source>
        <dbReference type="ARBA" id="ARBA00022475"/>
    </source>
</evidence>
<dbReference type="RefSeq" id="WP_021666085.1">
    <property type="nucleotide sequence ID" value="NZ_KI259218.1"/>
</dbReference>
<evidence type="ECO:0000313" key="10">
    <source>
        <dbReference type="Proteomes" id="UP000016630"/>
    </source>
</evidence>
<evidence type="ECO:0000256" key="3">
    <source>
        <dbReference type="ARBA" id="ARBA00022692"/>
    </source>
</evidence>
<dbReference type="GO" id="GO:0022857">
    <property type="term" value="F:transmembrane transporter activity"/>
    <property type="evidence" value="ECO:0007669"/>
    <property type="project" value="TreeGrafter"/>
</dbReference>
<feature type="transmembrane region" description="Helical" evidence="6">
    <location>
        <begin position="322"/>
        <end position="344"/>
    </location>
</feature>
<evidence type="ECO:0000256" key="6">
    <source>
        <dbReference type="SAM" id="Phobius"/>
    </source>
</evidence>
<dbReference type="InterPro" id="IPR025857">
    <property type="entry name" value="MacB_PCD"/>
</dbReference>
<dbReference type="HOGENOM" id="CLU_008713_1_0_10"/>
<sequence length="789" mass="90628">MRTYFKFLSRNKLYTFVTVFGFSVSLMFVILLGFYVQGELSVDNFHSKGDRIYMLRSELHACLSNPAPAYVQELVPEVEAYCRIANADLYIETTDGEKIKTSILLVDSTFFTIFDFKLRTGQPDDVLSLRRSIVLTPETARRFFGNDDPKGRILHDKLTVSGIMEPIPFYSQFPQVDAVVSYDYIEELFGSELLSGWGYFQFSAYFLMKPHTNIQAKAKVLEKFFTGEESPLGLWRSGYAKEVHFVPLKKCYYDPLVITSRFDIRKNDASKVYILLAIVLLILFIAILNYINLTVAQAGFRGKEAAVRRLLGESQKGLIRRYLGESFLITFISFLLGLLLAFILEPFFDRVLDTRINLISRFTYQTIIVIVSSIVILSFASGLLPSIVISHFKPIEVVKGYFSYRIKSNYSHFLVILQYTVSLILVTCSLIILMQSHFLIHTDLGFRTHGIMLISNNLDSVPQESLRNEIQKIPGVDMVSFSSGNPVNIANNVAFNDDGERAQFTWEMMIDSLFFDFFEIKPKYITQEPREVLFNGDRFRKTHLMPSWATASMVNVVHPDPNTHEFTRGSYKQYDGLTHVMVGILPEIKYRPLNESQDPLLIYPLQRGQYPWTTMVRVRDSIDRKAVEKTILETYKRIGNVDDVKWHWAEDIILDRYKSQTNLSQLISAFALLTVLIMVMGVFAMSLYMIKQKEKEIALRKVNGATVATILAMLNTQSLRRFGIALLIALPVSWWAMDRWLQTFAFHIRLDWWVFVVAALIVLLLSLVSTSLQSWRAACANPVDYLKNE</sequence>
<evidence type="ECO:0000256" key="4">
    <source>
        <dbReference type="ARBA" id="ARBA00022989"/>
    </source>
</evidence>
<dbReference type="GO" id="GO:0005886">
    <property type="term" value="C:plasma membrane"/>
    <property type="evidence" value="ECO:0007669"/>
    <property type="project" value="UniProtKB-SubCell"/>
</dbReference>
<dbReference type="PANTHER" id="PTHR30572">
    <property type="entry name" value="MEMBRANE COMPONENT OF TRANSPORTER-RELATED"/>
    <property type="match status" value="1"/>
</dbReference>
<organism evidence="9 10">
    <name type="scientific">Porphyromonas gingivalis F0570</name>
    <dbReference type="NCBI Taxonomy" id="1227271"/>
    <lineage>
        <taxon>Bacteria</taxon>
        <taxon>Pseudomonadati</taxon>
        <taxon>Bacteroidota</taxon>
        <taxon>Bacteroidia</taxon>
        <taxon>Bacteroidales</taxon>
        <taxon>Porphyromonadaceae</taxon>
        <taxon>Porphyromonas</taxon>
    </lineage>
</organism>
<dbReference type="Pfam" id="PF12704">
    <property type="entry name" value="MacB_PCD"/>
    <property type="match status" value="1"/>
</dbReference>
<feature type="transmembrane region" description="Helical" evidence="6">
    <location>
        <begin position="272"/>
        <end position="291"/>
    </location>
</feature>
<feature type="transmembrane region" description="Helical" evidence="6">
    <location>
        <begin position="410"/>
        <end position="434"/>
    </location>
</feature>
<dbReference type="Pfam" id="PF02687">
    <property type="entry name" value="FtsX"/>
    <property type="match status" value="2"/>
</dbReference>
<dbReference type="PANTHER" id="PTHR30572:SF18">
    <property type="entry name" value="ABC-TYPE MACROLIDE FAMILY EXPORT SYSTEM PERMEASE COMPONENT 2"/>
    <property type="match status" value="1"/>
</dbReference>
<feature type="transmembrane region" description="Helical" evidence="6">
    <location>
        <begin position="752"/>
        <end position="772"/>
    </location>
</feature>
<dbReference type="EMBL" id="AWUW01000146">
    <property type="protein sequence ID" value="ERJ63954.1"/>
    <property type="molecule type" value="Genomic_DNA"/>
</dbReference>
<dbReference type="InterPro" id="IPR003838">
    <property type="entry name" value="ABC3_permease_C"/>
</dbReference>
<dbReference type="Proteomes" id="UP000016630">
    <property type="component" value="Unassembled WGS sequence"/>
</dbReference>
<accession>A0A0E2LMH6</accession>
<dbReference type="AlphaFoldDB" id="A0A0E2LMH6"/>
<evidence type="ECO:0000256" key="1">
    <source>
        <dbReference type="ARBA" id="ARBA00004651"/>
    </source>
</evidence>
<comment type="caution">
    <text evidence="9">The sequence shown here is derived from an EMBL/GenBank/DDBJ whole genome shotgun (WGS) entry which is preliminary data.</text>
</comment>
<feature type="transmembrane region" description="Helical" evidence="6">
    <location>
        <begin position="719"/>
        <end position="737"/>
    </location>
</feature>
<protein>
    <submittedName>
        <fullName evidence="9">Efflux ABC transporter, permease protein</fullName>
    </submittedName>
</protein>
<evidence type="ECO:0000256" key="5">
    <source>
        <dbReference type="ARBA" id="ARBA00023136"/>
    </source>
</evidence>
<reference evidence="9 10" key="1">
    <citation type="submission" date="2013-06" db="EMBL/GenBank/DDBJ databases">
        <authorList>
            <person name="Weinstock G."/>
            <person name="Sodergren E."/>
            <person name="Lobos E.A."/>
            <person name="Fulton L."/>
            <person name="Fulton R."/>
            <person name="Courtney L."/>
            <person name="Fronick C."/>
            <person name="O'Laughlin M."/>
            <person name="Godfrey J."/>
            <person name="Wilson R.M."/>
            <person name="Miner T."/>
            <person name="Farmer C."/>
            <person name="Delehaunty K."/>
            <person name="Cordes M."/>
            <person name="Minx P."/>
            <person name="Tomlinson C."/>
            <person name="Chen J."/>
            <person name="Wollam A."/>
            <person name="Pepin K.H."/>
            <person name="Bhonagiri V."/>
            <person name="Zhang X."/>
            <person name="Warren W."/>
            <person name="Mitreva M."/>
            <person name="Mardis E.R."/>
            <person name="Wilson R.K."/>
        </authorList>
    </citation>
    <scope>NUCLEOTIDE SEQUENCE [LARGE SCALE GENOMIC DNA]</scope>
    <source>
        <strain evidence="9 10">F0570</strain>
    </source>
</reference>
<name>A0A0E2LMH6_PORGN</name>
<proteinExistence type="predicted"/>
<feature type="domain" description="MacB-like periplasmic core" evidence="8">
    <location>
        <begin position="15"/>
        <end position="215"/>
    </location>
</feature>
<feature type="domain" description="ABC3 transporter permease C-terminal" evidence="7">
    <location>
        <begin position="669"/>
        <end position="781"/>
    </location>
</feature>
<keyword evidence="3 6" id="KW-0812">Transmembrane</keyword>
<gene>
    <name evidence="9" type="ORF">HMPREF1555_02229</name>
</gene>